<proteinExistence type="predicted"/>
<dbReference type="EMBL" id="FN653543">
    <property type="protein sequence ID" value="CBY15523.1"/>
    <property type="molecule type" value="Genomic_DNA"/>
</dbReference>
<evidence type="ECO:0000313" key="1">
    <source>
        <dbReference type="EMBL" id="CBY15523.1"/>
    </source>
</evidence>
<protein>
    <submittedName>
        <fullName evidence="1">Uncharacterized protein</fullName>
    </submittedName>
</protein>
<dbReference type="AlphaFoldDB" id="E4Y0W5"/>
<keyword evidence="2" id="KW-1185">Reference proteome</keyword>
<organism evidence="1">
    <name type="scientific">Oikopleura dioica</name>
    <name type="common">Tunicate</name>
    <dbReference type="NCBI Taxonomy" id="34765"/>
    <lineage>
        <taxon>Eukaryota</taxon>
        <taxon>Metazoa</taxon>
        <taxon>Chordata</taxon>
        <taxon>Tunicata</taxon>
        <taxon>Appendicularia</taxon>
        <taxon>Copelata</taxon>
        <taxon>Oikopleuridae</taxon>
        <taxon>Oikopleura</taxon>
    </lineage>
</organism>
<accession>E4Y0W5</accession>
<dbReference type="InParanoid" id="E4Y0W5"/>
<gene>
    <name evidence="1" type="ORF">GSOID_T00013803001</name>
</gene>
<reference evidence="1" key="1">
    <citation type="journal article" date="2010" name="Science">
        <title>Plasticity of animal genome architecture unmasked by rapid evolution of a pelagic tunicate.</title>
        <authorList>
            <person name="Denoeud F."/>
            <person name="Henriet S."/>
            <person name="Mungpakdee S."/>
            <person name="Aury J.M."/>
            <person name="Da Silva C."/>
            <person name="Brinkmann H."/>
            <person name="Mikhaleva J."/>
            <person name="Olsen L.C."/>
            <person name="Jubin C."/>
            <person name="Canestro C."/>
            <person name="Bouquet J.M."/>
            <person name="Danks G."/>
            <person name="Poulain J."/>
            <person name="Campsteijn C."/>
            <person name="Adamski M."/>
            <person name="Cross I."/>
            <person name="Yadetie F."/>
            <person name="Muffato M."/>
            <person name="Louis A."/>
            <person name="Butcher S."/>
            <person name="Tsagkogeorga G."/>
            <person name="Konrad A."/>
            <person name="Singh S."/>
            <person name="Jensen M.F."/>
            <person name="Cong E.H."/>
            <person name="Eikeseth-Otteraa H."/>
            <person name="Noel B."/>
            <person name="Anthouard V."/>
            <person name="Porcel B.M."/>
            <person name="Kachouri-Lafond R."/>
            <person name="Nishino A."/>
            <person name="Ugolini M."/>
            <person name="Chourrout P."/>
            <person name="Nishida H."/>
            <person name="Aasland R."/>
            <person name="Huzurbazar S."/>
            <person name="Westhof E."/>
            <person name="Delsuc F."/>
            <person name="Lehrach H."/>
            <person name="Reinhardt R."/>
            <person name="Weissenbach J."/>
            <person name="Roy S.W."/>
            <person name="Artiguenave F."/>
            <person name="Postlethwait J.H."/>
            <person name="Manak J.R."/>
            <person name="Thompson E.M."/>
            <person name="Jaillon O."/>
            <person name="Du Pasquier L."/>
            <person name="Boudinot P."/>
            <person name="Liberles D.A."/>
            <person name="Volff J.N."/>
            <person name="Philippe H."/>
            <person name="Lenhard B."/>
            <person name="Roest Crollius H."/>
            <person name="Wincker P."/>
            <person name="Chourrout D."/>
        </authorList>
    </citation>
    <scope>NUCLEOTIDE SEQUENCE [LARGE SCALE GENOMIC DNA]</scope>
</reference>
<dbReference type="Proteomes" id="UP000001307">
    <property type="component" value="Unassembled WGS sequence"/>
</dbReference>
<name>E4Y0W5_OIKDI</name>
<evidence type="ECO:0000313" key="2">
    <source>
        <dbReference type="Proteomes" id="UP000001307"/>
    </source>
</evidence>
<sequence length="71" mass="8160">MLSRISIERRYLFSLQAGKLQLEELESRTLSLRLVLTLTKVTFIGLVTQLAADSIIWAIFSQLKRFQTTTT</sequence>